<sequence>MPYAVAARTMVADMAESVPVAGGAIDTRAEVTITWEIAPASEAGSSAPIK</sequence>
<keyword evidence="2" id="KW-1185">Reference proteome</keyword>
<evidence type="ECO:0000313" key="1">
    <source>
        <dbReference type="EMBL" id="GGF65533.1"/>
    </source>
</evidence>
<comment type="caution">
    <text evidence="1">The sequence shown here is derived from an EMBL/GenBank/DDBJ whole genome shotgun (WGS) entry which is preliminary data.</text>
</comment>
<reference evidence="2" key="1">
    <citation type="journal article" date="2019" name="Int. J. Syst. Evol. Microbiol.">
        <title>The Global Catalogue of Microorganisms (GCM) 10K type strain sequencing project: providing services to taxonomists for standard genome sequencing and annotation.</title>
        <authorList>
            <consortium name="The Broad Institute Genomics Platform"/>
            <consortium name="The Broad Institute Genome Sequencing Center for Infectious Disease"/>
            <person name="Wu L."/>
            <person name="Ma J."/>
        </authorList>
    </citation>
    <scope>NUCLEOTIDE SEQUENCE [LARGE SCALE GENOMIC DNA]</scope>
    <source>
        <strain evidence="2">CGMCC 1.15419</strain>
    </source>
</reference>
<protein>
    <submittedName>
        <fullName evidence="1">Uncharacterized protein</fullName>
    </submittedName>
</protein>
<dbReference type="Proteomes" id="UP000640509">
    <property type="component" value="Unassembled WGS sequence"/>
</dbReference>
<organism evidence="1 2">
    <name type="scientific">Paracoccus acridae</name>
    <dbReference type="NCBI Taxonomy" id="1795310"/>
    <lineage>
        <taxon>Bacteria</taxon>
        <taxon>Pseudomonadati</taxon>
        <taxon>Pseudomonadota</taxon>
        <taxon>Alphaproteobacteria</taxon>
        <taxon>Rhodobacterales</taxon>
        <taxon>Paracoccaceae</taxon>
        <taxon>Paracoccus</taxon>
    </lineage>
</organism>
<proteinExistence type="predicted"/>
<name>A0ABQ1VGL1_9RHOB</name>
<gene>
    <name evidence="1" type="ORF">GCM10011402_17120</name>
</gene>
<evidence type="ECO:0000313" key="2">
    <source>
        <dbReference type="Proteomes" id="UP000640509"/>
    </source>
</evidence>
<dbReference type="EMBL" id="BMIV01000004">
    <property type="protein sequence ID" value="GGF65533.1"/>
    <property type="molecule type" value="Genomic_DNA"/>
</dbReference>
<accession>A0ABQ1VGL1</accession>